<sequence>MPFGGRVDDRVVGLSVNVVLAHRKVGVDLADALENAAALAGNPVTLNRCLLIVGIEGYQHELLAQQLQNTRVRPNPGLHLTAVNAPVAREVDEDRFANLTGILHPLLVTEESLQPVRQMQKIAVHGDNPLRT</sequence>
<name>A0A644ZGN0_9ZZZZ</name>
<accession>A0A644ZGN0</accession>
<organism evidence="1">
    <name type="scientific">bioreactor metagenome</name>
    <dbReference type="NCBI Taxonomy" id="1076179"/>
    <lineage>
        <taxon>unclassified sequences</taxon>
        <taxon>metagenomes</taxon>
        <taxon>ecological metagenomes</taxon>
    </lineage>
</organism>
<protein>
    <submittedName>
        <fullName evidence="1">Uncharacterized protein</fullName>
    </submittedName>
</protein>
<proteinExistence type="predicted"/>
<comment type="caution">
    <text evidence="1">The sequence shown here is derived from an EMBL/GenBank/DDBJ whole genome shotgun (WGS) entry which is preliminary data.</text>
</comment>
<dbReference type="EMBL" id="VSSQ01007796">
    <property type="protein sequence ID" value="MPM37004.1"/>
    <property type="molecule type" value="Genomic_DNA"/>
</dbReference>
<reference evidence="1" key="1">
    <citation type="submission" date="2019-08" db="EMBL/GenBank/DDBJ databases">
        <authorList>
            <person name="Kucharzyk K."/>
            <person name="Murdoch R.W."/>
            <person name="Higgins S."/>
            <person name="Loffler F."/>
        </authorList>
    </citation>
    <scope>NUCLEOTIDE SEQUENCE</scope>
</reference>
<gene>
    <name evidence="1" type="ORF">SDC9_83608</name>
</gene>
<evidence type="ECO:0000313" key="1">
    <source>
        <dbReference type="EMBL" id="MPM37004.1"/>
    </source>
</evidence>
<dbReference type="AlphaFoldDB" id="A0A644ZGN0"/>